<dbReference type="SUPFAM" id="SSF46785">
    <property type="entry name" value="Winged helix' DNA-binding domain"/>
    <property type="match status" value="1"/>
</dbReference>
<dbReference type="GO" id="GO:0003700">
    <property type="term" value="F:DNA-binding transcription factor activity"/>
    <property type="evidence" value="ECO:0007669"/>
    <property type="project" value="InterPro"/>
</dbReference>
<dbReference type="FunFam" id="1.10.10.10:FF:000479">
    <property type="entry name" value="Predicted protein"/>
    <property type="match status" value="1"/>
</dbReference>
<reference evidence="7" key="1">
    <citation type="submission" date="2021-01" db="EMBL/GenBank/DDBJ databases">
        <authorList>
            <person name="Corre E."/>
            <person name="Pelletier E."/>
            <person name="Niang G."/>
            <person name="Scheremetjew M."/>
            <person name="Finn R."/>
            <person name="Kale V."/>
            <person name="Holt S."/>
            <person name="Cochrane G."/>
            <person name="Meng A."/>
            <person name="Brown T."/>
            <person name="Cohen L."/>
        </authorList>
    </citation>
    <scope>NUCLEOTIDE SEQUENCE</scope>
    <source>
        <strain evidence="7">CCMP127</strain>
    </source>
</reference>
<organism evidence="7">
    <name type="scientific">Amphora coffeiformis</name>
    <dbReference type="NCBI Taxonomy" id="265554"/>
    <lineage>
        <taxon>Eukaryota</taxon>
        <taxon>Sar</taxon>
        <taxon>Stramenopiles</taxon>
        <taxon>Ochrophyta</taxon>
        <taxon>Bacillariophyta</taxon>
        <taxon>Bacillariophyceae</taxon>
        <taxon>Bacillariophycidae</taxon>
        <taxon>Thalassiophysales</taxon>
        <taxon>Catenulaceae</taxon>
        <taxon>Amphora</taxon>
    </lineage>
</organism>
<sequence length="577" mass="61787">MFPLFGTQEEDGDSQSLAAFRQLQADQSIRSASNQSSIQNPFQTQGNSLLQQSMQQQLGQQSNNMMQMMGAQMGNPSQQQQFGSNSFTQGSGMSSAAGNALLNRFGGLSSQFSDPQQQSTASSLLGGNRSFLDSALGNDLFSGFSQQQGSGGIQSNLRQFGMADDLLQRRLSLGLGGSGNGGGMNNNSTLQQQLNNMSGGGGGGGSGGWGGNGPSSNSMFAGLDQFQGTDTSNLEGLMASQLQQQQQQQQLSLQQQLMLAAQQQGDNLRRSSLGGTGAGGMDPSFGLQLSMMGQQQQSMGAGLDMSSPQHQQLMQLQRQQESQNDQSDHEESELSGKARPVASAGDDGKKTRKKKAKTFPEKLMQAITSHGEEDAVAWLPDGKSFVIVNDDLFVEQVLNNVFKESKYTSFVRKLHRWGFVRLTSGTGTDCFHHPLFQRGRRDLASKITCTPRDKEGNLKTPHRNMKPPSLAGVERFIRQKADAAVAIAEAKARHRDSDQGDSVPLRSTSGLASHQSSIPSQLVMEGLDKPPEPLGIGGRPMTGDTGGMRKEIVKSIGDNESGQAKAPFHMAGERANV</sequence>
<keyword evidence="2" id="KW-0238">DNA-binding</keyword>
<feature type="region of interest" description="Disordered" evidence="5">
    <location>
        <begin position="265"/>
        <end position="357"/>
    </location>
</feature>
<feature type="region of interest" description="Disordered" evidence="5">
    <location>
        <begin position="196"/>
        <end position="228"/>
    </location>
</feature>
<feature type="compositionally biased region" description="Gly residues" evidence="5">
    <location>
        <begin position="535"/>
        <end position="546"/>
    </location>
</feature>
<dbReference type="InterPro" id="IPR036388">
    <property type="entry name" value="WH-like_DNA-bd_sf"/>
</dbReference>
<dbReference type="EMBL" id="HBIM01007186">
    <property type="protein sequence ID" value="CAE0408364.1"/>
    <property type="molecule type" value="Transcribed_RNA"/>
</dbReference>
<gene>
    <name evidence="7" type="ORF">ACOF00016_LOCUS6121</name>
</gene>
<dbReference type="InterPro" id="IPR036390">
    <property type="entry name" value="WH_DNA-bd_sf"/>
</dbReference>
<dbReference type="PANTHER" id="PTHR10015:SF206">
    <property type="entry name" value="HSF-TYPE DNA-BINDING DOMAIN-CONTAINING PROTEIN"/>
    <property type="match status" value="1"/>
</dbReference>
<feature type="compositionally biased region" description="Gly residues" evidence="5">
    <location>
        <begin position="198"/>
        <end position="213"/>
    </location>
</feature>
<comment type="similarity">
    <text evidence="4">Belongs to the HSF family.</text>
</comment>
<evidence type="ECO:0000313" key="7">
    <source>
        <dbReference type="EMBL" id="CAE0408364.1"/>
    </source>
</evidence>
<evidence type="ECO:0000256" key="5">
    <source>
        <dbReference type="SAM" id="MobiDB-lite"/>
    </source>
</evidence>
<dbReference type="Gene3D" id="1.10.10.10">
    <property type="entry name" value="Winged helix-like DNA-binding domain superfamily/Winged helix DNA-binding domain"/>
    <property type="match status" value="1"/>
</dbReference>
<dbReference type="SMART" id="SM00415">
    <property type="entry name" value="HSF"/>
    <property type="match status" value="1"/>
</dbReference>
<evidence type="ECO:0000259" key="6">
    <source>
        <dbReference type="SMART" id="SM00415"/>
    </source>
</evidence>
<accession>A0A7S3L1N3</accession>
<dbReference type="InterPro" id="IPR000232">
    <property type="entry name" value="HSF_DNA-bd"/>
</dbReference>
<protein>
    <recommendedName>
        <fullName evidence="6">HSF-type DNA-binding domain-containing protein</fullName>
    </recommendedName>
</protein>
<evidence type="ECO:0000256" key="1">
    <source>
        <dbReference type="ARBA" id="ARBA00004123"/>
    </source>
</evidence>
<feature type="domain" description="HSF-type DNA-binding" evidence="6">
    <location>
        <begin position="355"/>
        <end position="450"/>
    </location>
</feature>
<feature type="compositionally biased region" description="Low complexity" evidence="5">
    <location>
        <begin position="286"/>
        <end position="300"/>
    </location>
</feature>
<evidence type="ECO:0000256" key="2">
    <source>
        <dbReference type="ARBA" id="ARBA00023125"/>
    </source>
</evidence>
<feature type="compositionally biased region" description="Polar residues" evidence="5">
    <location>
        <begin position="505"/>
        <end position="520"/>
    </location>
</feature>
<comment type="subcellular location">
    <subcellularLocation>
        <location evidence="1">Nucleus</location>
    </subcellularLocation>
</comment>
<feature type="region of interest" description="Disordered" evidence="5">
    <location>
        <begin position="488"/>
        <end position="577"/>
    </location>
</feature>
<dbReference type="GO" id="GO:0043565">
    <property type="term" value="F:sequence-specific DNA binding"/>
    <property type="evidence" value="ECO:0007669"/>
    <property type="project" value="InterPro"/>
</dbReference>
<evidence type="ECO:0000256" key="4">
    <source>
        <dbReference type="RuleBase" id="RU004020"/>
    </source>
</evidence>
<dbReference type="AlphaFoldDB" id="A0A7S3L1N3"/>
<feature type="compositionally biased region" description="Low complexity" evidence="5">
    <location>
        <begin position="309"/>
        <end position="323"/>
    </location>
</feature>
<dbReference type="Pfam" id="PF00447">
    <property type="entry name" value="HSF_DNA-bind"/>
    <property type="match status" value="1"/>
</dbReference>
<feature type="compositionally biased region" description="Basic and acidic residues" evidence="5">
    <location>
        <begin position="326"/>
        <end position="336"/>
    </location>
</feature>
<name>A0A7S3L1N3_9STRA</name>
<evidence type="ECO:0000256" key="3">
    <source>
        <dbReference type="ARBA" id="ARBA00023242"/>
    </source>
</evidence>
<dbReference type="GO" id="GO:0005634">
    <property type="term" value="C:nucleus"/>
    <property type="evidence" value="ECO:0007669"/>
    <property type="project" value="UniProtKB-SubCell"/>
</dbReference>
<keyword evidence="3" id="KW-0539">Nucleus</keyword>
<proteinExistence type="inferred from homology"/>
<dbReference type="PANTHER" id="PTHR10015">
    <property type="entry name" value="HEAT SHOCK TRANSCRIPTION FACTOR"/>
    <property type="match status" value="1"/>
</dbReference>